<dbReference type="RefSeq" id="XP_007018973.2">
    <property type="nucleotide sequence ID" value="XM_007018911.2"/>
</dbReference>
<evidence type="ECO:0000256" key="3">
    <source>
        <dbReference type="ARBA" id="ARBA00022833"/>
    </source>
</evidence>
<dbReference type="PANTHER" id="PTHR12197">
    <property type="entry name" value="HISTONE-LYSINE N-METHYLTRANSFERASE SMYD"/>
    <property type="match status" value="1"/>
</dbReference>
<dbReference type="Proteomes" id="UP000694886">
    <property type="component" value="Chromosome 8"/>
</dbReference>
<dbReference type="PANTHER" id="PTHR12197:SF251">
    <property type="entry name" value="EG:BACR7C10.4 PROTEIN"/>
    <property type="match status" value="1"/>
</dbReference>
<evidence type="ECO:0000313" key="5">
    <source>
        <dbReference type="Proteomes" id="UP000694886"/>
    </source>
</evidence>
<dbReference type="PROSITE" id="PS50280">
    <property type="entry name" value="SET"/>
    <property type="match status" value="1"/>
</dbReference>
<evidence type="ECO:0000313" key="6">
    <source>
        <dbReference type="RefSeq" id="XP_007018973.2"/>
    </source>
</evidence>
<dbReference type="InterPro" id="IPR050869">
    <property type="entry name" value="H3K4_H4K5_MeTrfase"/>
</dbReference>
<dbReference type="InterPro" id="IPR002893">
    <property type="entry name" value="Znf_MYND"/>
</dbReference>
<keyword evidence="1" id="KW-0479">Metal-binding</keyword>
<dbReference type="Pfam" id="PF00856">
    <property type="entry name" value="SET"/>
    <property type="match status" value="1"/>
</dbReference>
<dbReference type="InterPro" id="IPR001214">
    <property type="entry name" value="SET_dom"/>
</dbReference>
<dbReference type="KEGG" id="tcc:18592275"/>
<evidence type="ECO:0000259" key="4">
    <source>
        <dbReference type="PROSITE" id="PS50280"/>
    </source>
</evidence>
<dbReference type="GO" id="GO:0008270">
    <property type="term" value="F:zinc ion binding"/>
    <property type="evidence" value="ECO:0007669"/>
    <property type="project" value="UniProtKB-KW"/>
</dbReference>
<keyword evidence="3" id="KW-0862">Zinc</keyword>
<keyword evidence="2" id="KW-0863">Zinc-finger</keyword>
<dbReference type="InterPro" id="IPR046341">
    <property type="entry name" value="SET_dom_sf"/>
</dbReference>
<proteinExistence type="predicted"/>
<reference evidence="5" key="1">
    <citation type="journal article" date="1997" name="Nucleic Acids Res.">
        <title>tRNAscan-SE: a program for improved detection of transfer RNA genes in genomic sequence.</title>
        <authorList>
            <person name="Lowe T.M."/>
            <person name="Eddy S.R."/>
        </authorList>
    </citation>
    <scope>NUCLEOTIDE SEQUENCE [LARGE SCALE GENOMIC DNA]</scope>
    <source>
        <strain evidence="5">r\B97-61/B2</strain>
    </source>
</reference>
<dbReference type="Pfam" id="PF01753">
    <property type="entry name" value="zf-MYND"/>
    <property type="match status" value="1"/>
</dbReference>
<dbReference type="Gene3D" id="6.10.140.2220">
    <property type="match status" value="1"/>
</dbReference>
<dbReference type="AlphaFoldDB" id="A0AB32UVE7"/>
<dbReference type="SUPFAM" id="SSF48452">
    <property type="entry name" value="TPR-like"/>
    <property type="match status" value="1"/>
</dbReference>
<dbReference type="Gramene" id="Tc08v2_t010030.1">
    <property type="protein sequence ID" value="Tc08v2_p010030.1"/>
    <property type="gene ID" value="Tc08v2_g010030"/>
</dbReference>
<dbReference type="SUPFAM" id="SSF82199">
    <property type="entry name" value="SET domain"/>
    <property type="match status" value="1"/>
</dbReference>
<dbReference type="InterPro" id="IPR011990">
    <property type="entry name" value="TPR-like_helical_dom_sf"/>
</dbReference>
<evidence type="ECO:0000256" key="2">
    <source>
        <dbReference type="ARBA" id="ARBA00022771"/>
    </source>
</evidence>
<organism evidence="5 6">
    <name type="scientific">Theobroma cacao</name>
    <name type="common">Cacao</name>
    <name type="synonym">Cocoa</name>
    <dbReference type="NCBI Taxonomy" id="3641"/>
    <lineage>
        <taxon>Eukaryota</taxon>
        <taxon>Viridiplantae</taxon>
        <taxon>Streptophyta</taxon>
        <taxon>Embryophyta</taxon>
        <taxon>Tracheophyta</taxon>
        <taxon>Spermatophyta</taxon>
        <taxon>Magnoliopsida</taxon>
        <taxon>eudicotyledons</taxon>
        <taxon>Gunneridae</taxon>
        <taxon>Pentapetalae</taxon>
        <taxon>rosids</taxon>
        <taxon>malvids</taxon>
        <taxon>Malvales</taxon>
        <taxon>Malvaceae</taxon>
        <taxon>Byttnerioideae</taxon>
        <taxon>Theobroma</taxon>
    </lineage>
</organism>
<sequence length="407" mass="46765">MVWYCDAECQRLDWKLHKLECRAISRLEKKWRELVTPEIRLLVKLFIRRKLQCEKVIPTTPIDNFSLVEAMIAHRYNMETKKVVAFEMKAEIVKQMLQQPRFNLDEAVNTFCKISCNAHAIVDIDMEPLGTGLYPVMSIINHSCLPNAVLVFEGKLAVLRALLPVGKGDEVLISYIDLCQTTRDRWDDLNAKYHFICSCRRCCKFDKIDDQILDALRCKHGKCDGFLVDKQGFYSRDLKLECSKCGHVRTSEAEKRAKKKLEPLLDRAGSYLDNLNYEGALSTYKKIEAATLDLFHPSSLSVMLVRKLLTKLHMETGDIQAALECCRLITPVRERLLQRNDPVLGRHYYLRGKLEGVKGDKEDGRDYLIRARDILEITHGTNFPLVTELLHCERILGHLGQGTSGRP</sequence>
<accession>A0AB32UVE7</accession>
<dbReference type="GeneID" id="18592275"/>
<dbReference type="Gene3D" id="2.170.270.10">
    <property type="entry name" value="SET domain"/>
    <property type="match status" value="1"/>
</dbReference>
<protein>
    <submittedName>
        <fullName evidence="6">Histone-lysine N-methyltransferase ASHR1</fullName>
    </submittedName>
</protein>
<reference evidence="6" key="2">
    <citation type="submission" date="2025-08" db="UniProtKB">
        <authorList>
            <consortium name="RefSeq"/>
        </authorList>
    </citation>
    <scope>IDENTIFICATION</scope>
</reference>
<name>A0AB32UVE7_THECC</name>
<dbReference type="Gene3D" id="1.25.40.10">
    <property type="entry name" value="Tetratricopeptide repeat domain"/>
    <property type="match status" value="1"/>
</dbReference>
<evidence type="ECO:0000256" key="1">
    <source>
        <dbReference type="ARBA" id="ARBA00022723"/>
    </source>
</evidence>
<gene>
    <name evidence="6" type="primary">LOC18592275</name>
</gene>
<feature type="domain" description="SET" evidence="4">
    <location>
        <begin position="17"/>
        <end position="176"/>
    </location>
</feature>
<dbReference type="SUPFAM" id="SSF144232">
    <property type="entry name" value="HIT/MYND zinc finger-like"/>
    <property type="match status" value="1"/>
</dbReference>